<name>A0A9D5JUQ8_9BACT</name>
<gene>
    <name evidence="3" type="ORF">GF339_07330</name>
</gene>
<feature type="chain" id="PRO_5039599297" description="DUF1189 domain-containing protein" evidence="2">
    <location>
        <begin position="20"/>
        <end position="316"/>
    </location>
</feature>
<dbReference type="AlphaFoldDB" id="A0A9D5JUQ8"/>
<evidence type="ECO:0000313" key="4">
    <source>
        <dbReference type="Proteomes" id="UP000649604"/>
    </source>
</evidence>
<reference evidence="3" key="1">
    <citation type="submission" date="2019-11" db="EMBL/GenBank/DDBJ databases">
        <title>Microbial mats filling the niche in hypersaline microbial mats.</title>
        <authorList>
            <person name="Wong H.L."/>
            <person name="Macleod F.I."/>
            <person name="White R.A. III"/>
            <person name="Burns B.P."/>
        </authorList>
    </citation>
    <scope>NUCLEOTIDE SEQUENCE</scope>
    <source>
        <strain evidence="3">Rbin_158</strain>
    </source>
</reference>
<feature type="transmembrane region" description="Helical" evidence="1">
    <location>
        <begin position="161"/>
        <end position="183"/>
    </location>
</feature>
<dbReference type="InterPro" id="IPR014229">
    <property type="entry name" value="Spore_YtfJ"/>
</dbReference>
<evidence type="ECO:0000313" key="3">
    <source>
        <dbReference type="EMBL" id="MBD3324381.1"/>
    </source>
</evidence>
<dbReference type="EMBL" id="WJJP01000227">
    <property type="protein sequence ID" value="MBD3324381.1"/>
    <property type="molecule type" value="Genomic_DNA"/>
</dbReference>
<keyword evidence="2" id="KW-0732">Signal</keyword>
<evidence type="ECO:0008006" key="5">
    <source>
        <dbReference type="Google" id="ProtNLM"/>
    </source>
</evidence>
<evidence type="ECO:0000256" key="1">
    <source>
        <dbReference type="SAM" id="Phobius"/>
    </source>
</evidence>
<dbReference type="Proteomes" id="UP000649604">
    <property type="component" value="Unassembled WGS sequence"/>
</dbReference>
<organism evidence="3 4">
    <name type="scientific">candidate division KSB3 bacterium</name>
    <dbReference type="NCBI Taxonomy" id="2044937"/>
    <lineage>
        <taxon>Bacteria</taxon>
        <taxon>candidate division KSB3</taxon>
    </lineage>
</organism>
<evidence type="ECO:0000256" key="2">
    <source>
        <dbReference type="SAM" id="SignalP"/>
    </source>
</evidence>
<proteinExistence type="predicted"/>
<dbReference type="Pfam" id="PF09579">
    <property type="entry name" value="Spore_YtfJ"/>
    <property type="match status" value="1"/>
</dbReference>
<keyword evidence="1" id="KW-0812">Transmembrane</keyword>
<comment type="caution">
    <text evidence="3">The sequence shown here is derived from an EMBL/GenBank/DDBJ whole genome shotgun (WGS) entry which is preliminary data.</text>
</comment>
<sequence>MKHVLIGVWCLCLSMGWIAMGEAAEQEAAETARIERALEQLTWVSPETELVVGKPIEVNGLKLIPLATVGMGIGQSEARPDAATMAGAGGILMPVGVIVVSGQEVRIVRISKGIVEQVVSGLAPLLGQILPFTPRAADEEASTPPTDQTQADQGGGFMATYWKIALVFFLVWLVLALIVQTVFPDRVMSIAALFRYNYLQISLLGMVGYGVMFLLAAIFTVSIIGIPFTFALLILTVLFTLFGTIGFALFVGQESAAAFKYHYSEKRFLLIGGILFGILGMIPGLGVILWAMIAIFGFGAVLQMHWENMRKHNFTR</sequence>
<accession>A0A9D5JUQ8</accession>
<keyword evidence="1" id="KW-1133">Transmembrane helix</keyword>
<protein>
    <recommendedName>
        <fullName evidence="5">DUF1189 domain-containing protein</fullName>
    </recommendedName>
</protein>
<keyword evidence="1" id="KW-0472">Membrane</keyword>
<feature type="transmembrane region" description="Helical" evidence="1">
    <location>
        <begin position="264"/>
        <end position="282"/>
    </location>
</feature>
<feature type="transmembrane region" description="Helical" evidence="1">
    <location>
        <begin position="203"/>
        <end position="224"/>
    </location>
</feature>
<feature type="signal peptide" evidence="2">
    <location>
        <begin position="1"/>
        <end position="19"/>
    </location>
</feature>
<feature type="transmembrane region" description="Helical" evidence="1">
    <location>
        <begin position="230"/>
        <end position="252"/>
    </location>
</feature>